<dbReference type="OrthoDB" id="429813at2759"/>
<gene>
    <name evidence="2" type="ORF">PHISCL_10159</name>
</gene>
<evidence type="ECO:0000313" key="3">
    <source>
        <dbReference type="Proteomes" id="UP000266188"/>
    </source>
</evidence>
<dbReference type="PROSITE" id="PS00455">
    <property type="entry name" value="AMP_BINDING"/>
    <property type="match status" value="1"/>
</dbReference>
<dbReference type="STRING" id="2070753.A0A3A2Z5P5"/>
<organism evidence="2 3">
    <name type="scientific">Aspergillus sclerotialis</name>
    <dbReference type="NCBI Taxonomy" id="2070753"/>
    <lineage>
        <taxon>Eukaryota</taxon>
        <taxon>Fungi</taxon>
        <taxon>Dikarya</taxon>
        <taxon>Ascomycota</taxon>
        <taxon>Pezizomycotina</taxon>
        <taxon>Eurotiomycetes</taxon>
        <taxon>Eurotiomycetidae</taxon>
        <taxon>Eurotiales</taxon>
        <taxon>Aspergillaceae</taxon>
        <taxon>Aspergillus</taxon>
        <taxon>Aspergillus subgen. Polypaecilum</taxon>
    </lineage>
</organism>
<reference evidence="3" key="1">
    <citation type="submission" date="2017-02" db="EMBL/GenBank/DDBJ databases">
        <authorList>
            <person name="Tafer H."/>
            <person name="Lopandic K."/>
        </authorList>
    </citation>
    <scope>NUCLEOTIDE SEQUENCE [LARGE SCALE GENOMIC DNA]</scope>
    <source>
        <strain evidence="3">CBS 366.77</strain>
    </source>
</reference>
<accession>A0A3A2Z5P5</accession>
<name>A0A3A2Z5P5_9EURO</name>
<sequence length="139" mass="15315">MLSLRLSADACVSLLNNVRYTTLLYGYTTTIRSTVGEILRQKPVSCFPIRTDINRAIEDLAPMSLPSQAARVQTSHTAVILHSSGSTSLSKPLYLTHDALVSQMKHGPGLSSFNSLPWFHLYGLTTALQAMYTRNIAFI</sequence>
<keyword evidence="3" id="KW-1185">Reference proteome</keyword>
<feature type="domain" description="AMP-dependent synthetase/ligase" evidence="1">
    <location>
        <begin position="3"/>
        <end position="130"/>
    </location>
</feature>
<dbReference type="Proteomes" id="UP000266188">
    <property type="component" value="Unassembled WGS sequence"/>
</dbReference>
<comment type="caution">
    <text evidence="2">The sequence shown here is derived from an EMBL/GenBank/DDBJ whole genome shotgun (WGS) entry which is preliminary data.</text>
</comment>
<dbReference type="InterPro" id="IPR000873">
    <property type="entry name" value="AMP-dep_synth/lig_dom"/>
</dbReference>
<dbReference type="AlphaFoldDB" id="A0A3A2Z5P5"/>
<evidence type="ECO:0000259" key="1">
    <source>
        <dbReference type="Pfam" id="PF00501"/>
    </source>
</evidence>
<dbReference type="EMBL" id="MVGC01000883">
    <property type="protein sequence ID" value="RJE17503.1"/>
    <property type="molecule type" value="Genomic_DNA"/>
</dbReference>
<dbReference type="SUPFAM" id="SSF56801">
    <property type="entry name" value="Acetyl-CoA synthetase-like"/>
    <property type="match status" value="1"/>
</dbReference>
<dbReference type="InterPro" id="IPR042099">
    <property type="entry name" value="ANL_N_sf"/>
</dbReference>
<evidence type="ECO:0000313" key="2">
    <source>
        <dbReference type="EMBL" id="RJE17503.1"/>
    </source>
</evidence>
<dbReference type="Pfam" id="PF00501">
    <property type="entry name" value="AMP-binding"/>
    <property type="match status" value="1"/>
</dbReference>
<dbReference type="InterPro" id="IPR020845">
    <property type="entry name" value="AMP-binding_CS"/>
</dbReference>
<proteinExistence type="predicted"/>
<dbReference type="Gene3D" id="3.40.50.12780">
    <property type="entry name" value="N-terminal domain of ligase-like"/>
    <property type="match status" value="1"/>
</dbReference>
<protein>
    <submittedName>
        <fullName evidence="2">NRPS-like enzyme</fullName>
    </submittedName>
</protein>